<dbReference type="OMA" id="HDLWNYG"/>
<accession>A0A914A3G1</accession>
<dbReference type="GO" id="GO:0030660">
    <property type="term" value="C:Golgi-associated vesicle membrane"/>
    <property type="evidence" value="ECO:0007669"/>
    <property type="project" value="TreeGrafter"/>
</dbReference>
<comment type="subcellular location">
    <subcellularLocation>
        <location evidence="1">Endomembrane system</location>
        <topology evidence="1">Multi-pass membrane protein</topology>
    </subcellularLocation>
</comment>
<dbReference type="GO" id="GO:0005765">
    <property type="term" value="C:lysosomal membrane"/>
    <property type="evidence" value="ECO:0007669"/>
    <property type="project" value="TreeGrafter"/>
</dbReference>
<name>A0A914A3G1_PATMI</name>
<feature type="compositionally biased region" description="Basic and acidic residues" evidence="7">
    <location>
        <begin position="198"/>
        <end position="209"/>
    </location>
</feature>
<feature type="transmembrane region" description="Helical" evidence="8">
    <location>
        <begin position="446"/>
        <end position="469"/>
    </location>
</feature>
<keyword evidence="5 8" id="KW-1133">Transmembrane helix</keyword>
<dbReference type="GO" id="GO:0033619">
    <property type="term" value="P:membrane protein proteolysis"/>
    <property type="evidence" value="ECO:0007669"/>
    <property type="project" value="TreeGrafter"/>
</dbReference>
<dbReference type="EnsemblMetazoa" id="XM_038202282.1">
    <property type="protein sequence ID" value="XP_038058210.1"/>
    <property type="gene ID" value="LOC119729634"/>
</dbReference>
<dbReference type="GeneID" id="119729634"/>
<sequence length="604" mass="66374">MDWVIFCVLSATFSPVFANYGILSARIASDGNTQTKEYCITYDQEATLPKTLKDEDYHPLVDLSPSTLCLSPDDPAKLSGAVVEALRGNCTFLQKGLVAQEAGATSLLVVSAAKISTPDVNQSEELKIPVSLISSSDHKDIWVRGGPVSAAFYSPEQPMFDYSLIVIWCMAMITVIIGGYWSGLTGYKITKTKEKKEKRAAAADRRERTEEESESDTESEEEPVTITLPIVVVWVIMIMVMLLLLFFFYDYMVYVVITFYCLGAASGLHTCLFPILKRIMPCKRRVPANKIPFLRSRPYIFSVVLGLACIGCVVCWFVFRHESFAWILLDLLGVAFCVSVLKLIHIPNFKVCFVLLSLLFFYDIFFVFITPLFTKDGVSVMVQAATGGSGATEQIPVLLQVPHLSPSTAQVCQLPSMLGFGDMLVPGLLVGYCCSFDFKTHSRIKVYYIASCVAYGIGLILTFVALALMKTGQPALLYLVPCTVLTTLALAAARRELSDIWHAKQSKQSSRQAPVTRNGDCTSLNTNEPGSHTTDCTTVQGTRPDATHPTDTPASPQEEPIGQPSAPQMGRDQDLESIDISLDDFDIETSPLLPLAAMPTTEIK</sequence>
<feature type="transmembrane region" description="Helical" evidence="8">
    <location>
        <begin position="297"/>
        <end position="319"/>
    </location>
</feature>
<evidence type="ECO:0000256" key="8">
    <source>
        <dbReference type="SAM" id="Phobius"/>
    </source>
</evidence>
<dbReference type="InterPro" id="IPR007369">
    <property type="entry name" value="Peptidase_A22B_SPP"/>
</dbReference>
<evidence type="ECO:0000256" key="4">
    <source>
        <dbReference type="ARBA" id="ARBA00022801"/>
    </source>
</evidence>
<reference evidence="11" key="1">
    <citation type="submission" date="2022-11" db="UniProtKB">
        <authorList>
            <consortium name="EnsemblMetazoa"/>
        </authorList>
    </citation>
    <scope>IDENTIFICATION</scope>
</reference>
<feature type="transmembrane region" description="Helical" evidence="8">
    <location>
        <begin position="475"/>
        <end position="493"/>
    </location>
</feature>
<evidence type="ECO:0000313" key="11">
    <source>
        <dbReference type="EnsemblMetazoa" id="XP_038058210.1"/>
    </source>
</evidence>
<keyword evidence="6 8" id="KW-0472">Membrane</keyword>
<organism evidence="11 12">
    <name type="scientific">Patiria miniata</name>
    <name type="common">Bat star</name>
    <name type="synonym">Asterina miniata</name>
    <dbReference type="NCBI Taxonomy" id="46514"/>
    <lineage>
        <taxon>Eukaryota</taxon>
        <taxon>Metazoa</taxon>
        <taxon>Echinodermata</taxon>
        <taxon>Eleutherozoa</taxon>
        <taxon>Asterozoa</taxon>
        <taxon>Asteroidea</taxon>
        <taxon>Valvatacea</taxon>
        <taxon>Valvatida</taxon>
        <taxon>Asterinidae</taxon>
        <taxon>Patiria</taxon>
    </lineage>
</organism>
<evidence type="ECO:0000256" key="6">
    <source>
        <dbReference type="ARBA" id="ARBA00023136"/>
    </source>
</evidence>
<evidence type="ECO:0000256" key="2">
    <source>
        <dbReference type="ARBA" id="ARBA00006859"/>
    </source>
</evidence>
<dbReference type="GO" id="GO:0098554">
    <property type="term" value="C:cytoplasmic side of endoplasmic reticulum membrane"/>
    <property type="evidence" value="ECO:0007669"/>
    <property type="project" value="TreeGrafter"/>
</dbReference>
<feature type="chain" id="PRO_5037275280" description="PA domain-containing protein" evidence="9">
    <location>
        <begin position="19"/>
        <end position="604"/>
    </location>
</feature>
<keyword evidence="9" id="KW-0732">Signal</keyword>
<proteinExistence type="inferred from homology"/>
<evidence type="ECO:0000313" key="12">
    <source>
        <dbReference type="Proteomes" id="UP000887568"/>
    </source>
</evidence>
<feature type="region of interest" description="Disordered" evidence="7">
    <location>
        <begin position="198"/>
        <end position="220"/>
    </location>
</feature>
<evidence type="ECO:0000259" key="10">
    <source>
        <dbReference type="Pfam" id="PF02225"/>
    </source>
</evidence>
<dbReference type="OrthoDB" id="29661at2759"/>
<dbReference type="RefSeq" id="XP_038058210.1">
    <property type="nucleotide sequence ID" value="XM_038202282.1"/>
</dbReference>
<feature type="signal peptide" evidence="9">
    <location>
        <begin position="1"/>
        <end position="18"/>
    </location>
</feature>
<dbReference type="InterPro" id="IPR003137">
    <property type="entry name" value="PA_domain"/>
</dbReference>
<dbReference type="Pfam" id="PF02225">
    <property type="entry name" value="PA"/>
    <property type="match status" value="1"/>
</dbReference>
<feature type="domain" description="PA" evidence="10">
    <location>
        <begin position="59"/>
        <end position="139"/>
    </location>
</feature>
<dbReference type="GO" id="GO:0042500">
    <property type="term" value="F:aspartic endopeptidase activity, intramembrane cleaving"/>
    <property type="evidence" value="ECO:0007669"/>
    <property type="project" value="InterPro"/>
</dbReference>
<evidence type="ECO:0000256" key="3">
    <source>
        <dbReference type="ARBA" id="ARBA00022692"/>
    </source>
</evidence>
<feature type="compositionally biased region" description="Polar residues" evidence="7">
    <location>
        <begin position="508"/>
        <end position="541"/>
    </location>
</feature>
<dbReference type="AlphaFoldDB" id="A0A914A3G1"/>
<keyword evidence="4" id="KW-0378">Hydrolase</keyword>
<evidence type="ECO:0000256" key="1">
    <source>
        <dbReference type="ARBA" id="ARBA00004127"/>
    </source>
</evidence>
<feature type="transmembrane region" description="Helical" evidence="8">
    <location>
        <begin position="351"/>
        <end position="373"/>
    </location>
</feature>
<dbReference type="SMART" id="SM00730">
    <property type="entry name" value="PSN"/>
    <property type="match status" value="1"/>
</dbReference>
<protein>
    <recommendedName>
        <fullName evidence="10">PA domain-containing protein</fullName>
    </recommendedName>
</protein>
<feature type="transmembrane region" description="Helical" evidence="8">
    <location>
        <begin position="325"/>
        <end position="344"/>
    </location>
</feature>
<dbReference type="Proteomes" id="UP000887568">
    <property type="component" value="Unplaced"/>
</dbReference>
<dbReference type="PANTHER" id="PTHR12174">
    <property type="entry name" value="SIGNAL PEPTIDE PEPTIDASE"/>
    <property type="match status" value="1"/>
</dbReference>
<dbReference type="Pfam" id="PF04258">
    <property type="entry name" value="Peptidase_A22B"/>
    <property type="match status" value="1"/>
</dbReference>
<evidence type="ECO:0000256" key="7">
    <source>
        <dbReference type="SAM" id="MobiDB-lite"/>
    </source>
</evidence>
<dbReference type="PANTHER" id="PTHR12174:SF103">
    <property type="entry name" value="INTRAMEMBRANE PROTEASE (IMPAS) FAMILY"/>
    <property type="match status" value="1"/>
</dbReference>
<dbReference type="Gene3D" id="3.50.30.30">
    <property type="match status" value="1"/>
</dbReference>
<feature type="transmembrane region" description="Helical" evidence="8">
    <location>
        <begin position="226"/>
        <end position="248"/>
    </location>
</feature>
<feature type="transmembrane region" description="Helical" evidence="8">
    <location>
        <begin position="254"/>
        <end position="276"/>
    </location>
</feature>
<dbReference type="GO" id="GO:0098553">
    <property type="term" value="C:lumenal side of endoplasmic reticulum membrane"/>
    <property type="evidence" value="ECO:0007669"/>
    <property type="project" value="TreeGrafter"/>
</dbReference>
<feature type="transmembrane region" description="Helical" evidence="8">
    <location>
        <begin position="165"/>
        <end position="189"/>
    </location>
</feature>
<feature type="region of interest" description="Disordered" evidence="7">
    <location>
        <begin position="508"/>
        <end position="583"/>
    </location>
</feature>
<evidence type="ECO:0000256" key="9">
    <source>
        <dbReference type="SAM" id="SignalP"/>
    </source>
</evidence>
<comment type="similarity">
    <text evidence="2">Belongs to the peptidase A22B family.</text>
</comment>
<evidence type="ECO:0000256" key="5">
    <source>
        <dbReference type="ARBA" id="ARBA00022989"/>
    </source>
</evidence>
<dbReference type="InterPro" id="IPR006639">
    <property type="entry name" value="Preselin/SPP"/>
</dbReference>
<keyword evidence="12" id="KW-1185">Reference proteome</keyword>
<keyword evidence="3 8" id="KW-0812">Transmembrane</keyword>
<feature type="compositionally biased region" description="Acidic residues" evidence="7">
    <location>
        <begin position="210"/>
        <end position="220"/>
    </location>
</feature>